<dbReference type="InterPro" id="IPR007197">
    <property type="entry name" value="rSAM"/>
</dbReference>
<evidence type="ECO:0000256" key="5">
    <source>
        <dbReference type="ARBA" id="ARBA00022723"/>
    </source>
</evidence>
<sequence>MAPKIKEQITIIFSDENKSNNSQKLASEIALEYLNVKRSSKCIPLDSLLDFKNEPSSRNSNDSESSDGSFSEFANILKNGSTHQNDERNIIIFVFESHRRNLGIMKLENVLNDWLSDFRVDKSIFLNLNVIFVIQENDFGSADIGENEDFVNNLRELLGNLGSKILFQKNFYLKSGDVGQILSLIDLISDASSSIPSSYVNNNTNHRNVNDTNGVNTSDETSEEENVDIENLAEMSQGMTTSKQRFQLIKQGYKLIGDHSAVKLCRWTKSRVRGHGGCYKHTFYGINSNQCMEMTPSLACANKCVFCWRHHTNPVSTKWKWDQDDPKFIVSESITAHLKLIKELKGIFDTKQERFNEALKIRHCALSLVGEPIMYPQINELIRELHTNQISTFLVIVYVTNAQFPKEMETLVPVTQLYVSIDASDKVSLKNIGKLYTRLIFLDRPLFRDFWERFLKCIELLKYRRERTVFRLTLVRNFNMTEQKDEIEGYANLIKLGEPDFVEIKAVTFCGNVEGNAITMKNVPWHDEVCGDFVELFRLLSTSVNTGIHVVFLSQKMSTFYLLPKILKSQVTNGIEFSALDYSCETPEWALFGSPEQGFDPEDTR</sequence>
<dbReference type="RefSeq" id="XP_954588.1">
    <property type="nucleotide sequence ID" value="XM_949495.1"/>
</dbReference>
<dbReference type="SFLD" id="SFLDG01071">
    <property type="entry name" value="tRNA_wybutosine-synthesizing"/>
    <property type="match status" value="1"/>
</dbReference>
<dbReference type="EMBL" id="CR940347">
    <property type="protein sequence ID" value="CAI73911.1"/>
    <property type="molecule type" value="Genomic_DNA"/>
</dbReference>
<dbReference type="Gene3D" id="3.20.20.70">
    <property type="entry name" value="Aldolase class I"/>
    <property type="match status" value="1"/>
</dbReference>
<dbReference type="AlphaFoldDB" id="Q4UG78"/>
<evidence type="ECO:0000259" key="11">
    <source>
        <dbReference type="PROSITE" id="PS51918"/>
    </source>
</evidence>
<dbReference type="InterPro" id="IPR058240">
    <property type="entry name" value="rSAM_sf"/>
</dbReference>
<dbReference type="GeneID" id="3863631"/>
<keyword evidence="8" id="KW-0456">Lyase</keyword>
<gene>
    <name evidence="12" type="ORF">TA18985</name>
</gene>
<dbReference type="GO" id="GO:0051539">
    <property type="term" value="F:4 iron, 4 sulfur cluster binding"/>
    <property type="evidence" value="ECO:0007669"/>
    <property type="project" value="UniProtKB-KW"/>
</dbReference>
<dbReference type="STRING" id="5874.Q4UG78"/>
<keyword evidence="6" id="KW-0408">Iron</keyword>
<evidence type="ECO:0000256" key="10">
    <source>
        <dbReference type="SAM" id="MobiDB-lite"/>
    </source>
</evidence>
<evidence type="ECO:0000313" key="12">
    <source>
        <dbReference type="EMBL" id="CAI73911.1"/>
    </source>
</evidence>
<evidence type="ECO:0000256" key="2">
    <source>
        <dbReference type="ARBA" id="ARBA00022485"/>
    </source>
</evidence>
<reference evidence="12 13" key="1">
    <citation type="journal article" date="2005" name="Science">
        <title>Genome of the host-cell transforming parasite Theileria annulata compared with T. parva.</title>
        <authorList>
            <person name="Pain A."/>
            <person name="Renauld H."/>
            <person name="Berriman M."/>
            <person name="Murphy L."/>
            <person name="Yeats C.A."/>
            <person name="Weir W."/>
            <person name="Kerhornou A."/>
            <person name="Aslett M."/>
            <person name="Bishop R."/>
            <person name="Bouchier C."/>
            <person name="Cochet M."/>
            <person name="Coulson R.M.R."/>
            <person name="Cronin A."/>
            <person name="de Villiers E.P."/>
            <person name="Fraser A."/>
            <person name="Fosker N."/>
            <person name="Gardner M."/>
            <person name="Goble A."/>
            <person name="Griffiths-Jones S."/>
            <person name="Harris D.E."/>
            <person name="Katzer F."/>
            <person name="Larke N."/>
            <person name="Lord A."/>
            <person name="Maser P."/>
            <person name="McKellar S."/>
            <person name="Mooney P."/>
            <person name="Morton F."/>
            <person name="Nene V."/>
            <person name="O'Neil S."/>
            <person name="Price C."/>
            <person name="Quail M.A."/>
            <person name="Rabbinowitsch E."/>
            <person name="Rawlings N.D."/>
            <person name="Rutter S."/>
            <person name="Saunders D."/>
            <person name="Seeger K."/>
            <person name="Shah T."/>
            <person name="Squares R."/>
            <person name="Squares S."/>
            <person name="Tivey A."/>
            <person name="Walker A.R."/>
            <person name="Woodward J."/>
            <person name="Dobbelaere D.A.E."/>
            <person name="Langsley G."/>
            <person name="Rajandream M.A."/>
            <person name="McKeever D."/>
            <person name="Shiels B."/>
            <person name="Tait A."/>
            <person name="Barrell B.G."/>
            <person name="Hall N."/>
        </authorList>
    </citation>
    <scope>NUCLEOTIDE SEQUENCE [LARGE SCALE GENOMIC DNA]</scope>
    <source>
        <strain evidence="13">Ankara</strain>
    </source>
</reference>
<dbReference type="InParanoid" id="Q4UG78"/>
<evidence type="ECO:0000313" key="13">
    <source>
        <dbReference type="Proteomes" id="UP000001950"/>
    </source>
</evidence>
<keyword evidence="3" id="KW-0949">S-adenosyl-L-methionine</keyword>
<feature type="region of interest" description="Disordered" evidence="10">
    <location>
        <begin position="202"/>
        <end position="222"/>
    </location>
</feature>
<keyword evidence="2" id="KW-0004">4Fe-4S</keyword>
<dbReference type="OMA" id="RNFNMTE"/>
<dbReference type="eggNOG" id="KOG1160">
    <property type="taxonomic scope" value="Eukaryota"/>
</dbReference>
<evidence type="ECO:0000256" key="4">
    <source>
        <dbReference type="ARBA" id="ARBA00022694"/>
    </source>
</evidence>
<dbReference type="CDD" id="cd01335">
    <property type="entry name" value="Radical_SAM"/>
    <property type="match status" value="1"/>
</dbReference>
<dbReference type="KEGG" id="tan:TA18985"/>
<dbReference type="Pfam" id="PF04055">
    <property type="entry name" value="Radical_SAM"/>
    <property type="match status" value="1"/>
</dbReference>
<dbReference type="GO" id="GO:0102521">
    <property type="term" value="F:tRNA-4-demethylwyosine synthase activity"/>
    <property type="evidence" value="ECO:0007669"/>
    <property type="project" value="UniProtKB-EC"/>
</dbReference>
<evidence type="ECO:0000256" key="7">
    <source>
        <dbReference type="ARBA" id="ARBA00023014"/>
    </source>
</evidence>
<evidence type="ECO:0000256" key="9">
    <source>
        <dbReference type="ARBA" id="ARBA00049466"/>
    </source>
</evidence>
<evidence type="ECO:0000256" key="3">
    <source>
        <dbReference type="ARBA" id="ARBA00022691"/>
    </source>
</evidence>
<dbReference type="GO" id="GO:0046872">
    <property type="term" value="F:metal ion binding"/>
    <property type="evidence" value="ECO:0007669"/>
    <property type="project" value="UniProtKB-KW"/>
</dbReference>
<dbReference type="SFLD" id="SFLDF00284">
    <property type="entry name" value="tRNA_wybutosine-synthesizing"/>
    <property type="match status" value="1"/>
</dbReference>
<dbReference type="OrthoDB" id="271553at2759"/>
<dbReference type="GO" id="GO:0031591">
    <property type="term" value="P:wybutosine biosynthetic process"/>
    <property type="evidence" value="ECO:0007669"/>
    <property type="project" value="TreeGrafter"/>
</dbReference>
<dbReference type="Pfam" id="PF08608">
    <property type="entry name" value="Wyosine_form"/>
    <property type="match status" value="1"/>
</dbReference>
<keyword evidence="4" id="KW-0819">tRNA processing</keyword>
<name>Q4UG78_THEAN</name>
<feature type="compositionally biased region" description="Low complexity" evidence="10">
    <location>
        <begin position="202"/>
        <end position="213"/>
    </location>
</feature>
<dbReference type="SUPFAM" id="SSF102114">
    <property type="entry name" value="Radical SAM enzymes"/>
    <property type="match status" value="1"/>
</dbReference>
<keyword evidence="5" id="KW-0479">Metal-binding</keyword>
<dbReference type="SFLD" id="SFLDS00029">
    <property type="entry name" value="Radical_SAM"/>
    <property type="match status" value="1"/>
</dbReference>
<dbReference type="Proteomes" id="UP000001950">
    <property type="component" value="Chromosome 1"/>
</dbReference>
<organism evidence="12 13">
    <name type="scientific">Theileria annulata</name>
    <dbReference type="NCBI Taxonomy" id="5874"/>
    <lineage>
        <taxon>Eukaryota</taxon>
        <taxon>Sar</taxon>
        <taxon>Alveolata</taxon>
        <taxon>Apicomplexa</taxon>
        <taxon>Aconoidasida</taxon>
        <taxon>Piroplasmida</taxon>
        <taxon>Theileriidae</taxon>
        <taxon>Theileria</taxon>
    </lineage>
</organism>
<evidence type="ECO:0000256" key="1">
    <source>
        <dbReference type="ARBA" id="ARBA00001966"/>
    </source>
</evidence>
<dbReference type="PROSITE" id="PS51918">
    <property type="entry name" value="RADICAL_SAM"/>
    <property type="match status" value="1"/>
</dbReference>
<dbReference type="PANTHER" id="PTHR13930">
    <property type="entry name" value="S-ADENOSYL-L-METHIONINE-DEPENDENT TRNA 4-DEMETHYLWYOSINE SYNTHASE"/>
    <property type="match status" value="1"/>
</dbReference>
<comment type="cofactor">
    <cofactor evidence="1">
        <name>[4Fe-4S] cluster</name>
        <dbReference type="ChEBI" id="CHEBI:49883"/>
    </cofactor>
</comment>
<keyword evidence="7" id="KW-0411">Iron-sulfur</keyword>
<protein>
    <recommendedName>
        <fullName evidence="11">Radical SAM core domain-containing protein</fullName>
    </recommendedName>
</protein>
<accession>Q4UG78</accession>
<evidence type="ECO:0000256" key="6">
    <source>
        <dbReference type="ARBA" id="ARBA00023004"/>
    </source>
</evidence>
<dbReference type="PANTHER" id="PTHR13930:SF0">
    <property type="entry name" value="S-ADENOSYL-L-METHIONINE-DEPENDENT TRNA 4-DEMETHYLWYOSINE SYNTHASE TYW1-RELATED"/>
    <property type="match status" value="1"/>
</dbReference>
<dbReference type="InterPro" id="IPR013917">
    <property type="entry name" value="tRNA_wybutosine-synth"/>
</dbReference>
<dbReference type="InterPro" id="IPR013785">
    <property type="entry name" value="Aldolase_TIM"/>
</dbReference>
<proteinExistence type="predicted"/>
<feature type="domain" description="Radical SAM core" evidence="11">
    <location>
        <begin position="284"/>
        <end position="549"/>
    </location>
</feature>
<comment type="catalytic activity">
    <reaction evidence="9">
        <text>N(1)-methylguanosine(37) in tRNA(Phe) + pyruvate + S-adenosyl-L-methionine = 4-demethylwyosine(37) in tRNA(Phe) + 5'-deoxyadenosine + L-methionine + CO2 + H2O</text>
        <dbReference type="Rhea" id="RHEA:36347"/>
        <dbReference type="Rhea" id="RHEA-COMP:10164"/>
        <dbReference type="Rhea" id="RHEA-COMP:10165"/>
        <dbReference type="ChEBI" id="CHEBI:15361"/>
        <dbReference type="ChEBI" id="CHEBI:15377"/>
        <dbReference type="ChEBI" id="CHEBI:16526"/>
        <dbReference type="ChEBI" id="CHEBI:17319"/>
        <dbReference type="ChEBI" id="CHEBI:57844"/>
        <dbReference type="ChEBI" id="CHEBI:59789"/>
        <dbReference type="ChEBI" id="CHEBI:64315"/>
        <dbReference type="ChEBI" id="CHEBI:73542"/>
        <dbReference type="EC" id="4.1.3.44"/>
    </reaction>
</comment>
<keyword evidence="13" id="KW-1185">Reference proteome</keyword>
<dbReference type="VEuPathDB" id="PiroplasmaDB:TA18985"/>
<dbReference type="InterPro" id="IPR034556">
    <property type="entry name" value="tRNA_wybutosine-synthase"/>
</dbReference>
<evidence type="ECO:0000256" key="8">
    <source>
        <dbReference type="ARBA" id="ARBA00023239"/>
    </source>
</evidence>